<accession>A0A0A9BNW2</accession>
<dbReference type="AlphaFoldDB" id="A0A0A9BNW2"/>
<sequence>MQLSKLFRPKLSPCIDRVPNVRAQVSRTNYHLVLTCGPDMIAAS</sequence>
<name>A0A0A9BNW2_ARUDO</name>
<organism evidence="1">
    <name type="scientific">Arundo donax</name>
    <name type="common">Giant reed</name>
    <name type="synonym">Donax arundinaceus</name>
    <dbReference type="NCBI Taxonomy" id="35708"/>
    <lineage>
        <taxon>Eukaryota</taxon>
        <taxon>Viridiplantae</taxon>
        <taxon>Streptophyta</taxon>
        <taxon>Embryophyta</taxon>
        <taxon>Tracheophyta</taxon>
        <taxon>Spermatophyta</taxon>
        <taxon>Magnoliopsida</taxon>
        <taxon>Liliopsida</taxon>
        <taxon>Poales</taxon>
        <taxon>Poaceae</taxon>
        <taxon>PACMAD clade</taxon>
        <taxon>Arundinoideae</taxon>
        <taxon>Arundineae</taxon>
        <taxon>Arundo</taxon>
    </lineage>
</organism>
<dbReference type="EMBL" id="GBRH01234032">
    <property type="protein sequence ID" value="JAD63863.1"/>
    <property type="molecule type" value="Transcribed_RNA"/>
</dbReference>
<reference evidence="1" key="2">
    <citation type="journal article" date="2015" name="Data Brief">
        <title>Shoot transcriptome of the giant reed, Arundo donax.</title>
        <authorList>
            <person name="Barrero R.A."/>
            <person name="Guerrero F.D."/>
            <person name="Moolhuijzen P."/>
            <person name="Goolsby J.A."/>
            <person name="Tidwell J."/>
            <person name="Bellgard S.E."/>
            <person name="Bellgard M.I."/>
        </authorList>
    </citation>
    <scope>NUCLEOTIDE SEQUENCE</scope>
    <source>
        <tissue evidence="1">Shoot tissue taken approximately 20 cm above the soil surface</tissue>
    </source>
</reference>
<protein>
    <submittedName>
        <fullName evidence="1">Uncharacterized protein</fullName>
    </submittedName>
</protein>
<proteinExistence type="predicted"/>
<evidence type="ECO:0000313" key="1">
    <source>
        <dbReference type="EMBL" id="JAD63863.1"/>
    </source>
</evidence>
<reference evidence="1" key="1">
    <citation type="submission" date="2014-09" db="EMBL/GenBank/DDBJ databases">
        <authorList>
            <person name="Magalhaes I.L.F."/>
            <person name="Oliveira U."/>
            <person name="Santos F.R."/>
            <person name="Vidigal T.H.D.A."/>
            <person name="Brescovit A.D."/>
            <person name="Santos A.J."/>
        </authorList>
    </citation>
    <scope>NUCLEOTIDE SEQUENCE</scope>
    <source>
        <tissue evidence="1">Shoot tissue taken approximately 20 cm above the soil surface</tissue>
    </source>
</reference>